<proteinExistence type="predicted"/>
<protein>
    <submittedName>
        <fullName evidence="1">Uncharacterized protein</fullName>
    </submittedName>
</protein>
<reference evidence="1" key="1">
    <citation type="submission" date="2014-01" db="EMBL/GenBank/DDBJ databases">
        <title>The genome of the white-rot fungus Pycnoporus cinnabarinus: a basidiomycete model with a versatile arsenal for lignocellulosic biomass breakdown.</title>
        <authorList>
            <person name="Levasseur A."/>
            <person name="Lomascolo A."/>
            <person name="Ruiz-Duenas F.J."/>
            <person name="Uzan E."/>
            <person name="Piumi F."/>
            <person name="Kues U."/>
            <person name="Ram A.F.J."/>
            <person name="Murat C."/>
            <person name="Haon M."/>
            <person name="Benoit I."/>
            <person name="Arfi Y."/>
            <person name="Chevret D."/>
            <person name="Drula E."/>
            <person name="Kwon M.J."/>
            <person name="Gouret P."/>
            <person name="Lesage-Meessen L."/>
            <person name="Lombard V."/>
            <person name="Mariette J."/>
            <person name="Noirot C."/>
            <person name="Park J."/>
            <person name="Patyshakuliyeva A."/>
            <person name="Wieneger R.A.B."/>
            <person name="Wosten H.A.B."/>
            <person name="Martin F."/>
            <person name="Coutinho P.M."/>
            <person name="de Vries R."/>
            <person name="Martinez A.T."/>
            <person name="Klopp C."/>
            <person name="Pontarotti P."/>
            <person name="Henrissat B."/>
            <person name="Record E."/>
        </authorList>
    </citation>
    <scope>NUCLEOTIDE SEQUENCE [LARGE SCALE GENOMIC DNA]</scope>
    <source>
        <strain evidence="1">BRFM137</strain>
    </source>
</reference>
<sequence length="168" mass="19632">MPTLRDQLTALDWSHEGYIYFDDTTTNQNPPSALELQAYPLIQRVKEATTLPIYEDDVARQLVTRWLDGPASPSLARWPNSEVSYDDQALLVQWLLRRIEMFENIAPPLPSSWLPPTYEAFRMSTRVHPWSSRGREIEYDIMPNIIEELVTLNMPRRKHLFRPIAVKP</sequence>
<dbReference type="AlphaFoldDB" id="A0A060SPC4"/>
<comment type="caution">
    <text evidence="1">The sequence shown here is derived from an EMBL/GenBank/DDBJ whole genome shotgun (WGS) entry which is preliminary data.</text>
</comment>
<name>A0A060SPC4_PYCCI</name>
<keyword evidence="2" id="KW-1185">Reference proteome</keyword>
<dbReference type="HOGENOM" id="CLU_1587348_0_0_1"/>
<dbReference type="EMBL" id="CCBP010000366">
    <property type="protein sequence ID" value="CDO76377.1"/>
    <property type="molecule type" value="Genomic_DNA"/>
</dbReference>
<organism evidence="1 2">
    <name type="scientific">Pycnoporus cinnabarinus</name>
    <name type="common">Cinnabar-red polypore</name>
    <name type="synonym">Trametes cinnabarina</name>
    <dbReference type="NCBI Taxonomy" id="5643"/>
    <lineage>
        <taxon>Eukaryota</taxon>
        <taxon>Fungi</taxon>
        <taxon>Dikarya</taxon>
        <taxon>Basidiomycota</taxon>
        <taxon>Agaricomycotina</taxon>
        <taxon>Agaricomycetes</taxon>
        <taxon>Polyporales</taxon>
        <taxon>Polyporaceae</taxon>
        <taxon>Trametes</taxon>
    </lineage>
</organism>
<accession>A0A060SPC4</accession>
<evidence type="ECO:0000313" key="1">
    <source>
        <dbReference type="EMBL" id="CDO76377.1"/>
    </source>
</evidence>
<evidence type="ECO:0000313" key="2">
    <source>
        <dbReference type="Proteomes" id="UP000029665"/>
    </source>
</evidence>
<gene>
    <name evidence="1" type="ORF">BN946_scf185011.g41</name>
</gene>
<dbReference type="Proteomes" id="UP000029665">
    <property type="component" value="Unassembled WGS sequence"/>
</dbReference>